<dbReference type="KEGG" id="bcen:DM39_4224"/>
<dbReference type="GO" id="GO:0006629">
    <property type="term" value="P:lipid metabolic process"/>
    <property type="evidence" value="ECO:0007669"/>
    <property type="project" value="InterPro"/>
</dbReference>
<dbReference type="AlphaFoldDB" id="A0AAN0RZV0"/>
<dbReference type="Proteomes" id="UP000029413">
    <property type="component" value="Chromosome 2"/>
</dbReference>
<name>A0AAN0RZV0_9BURK</name>
<dbReference type="Pfam" id="PF00487">
    <property type="entry name" value="FA_desaturase"/>
    <property type="match status" value="1"/>
</dbReference>
<accession>A0AAN0RZV0</accession>
<gene>
    <name evidence="3" type="ORF">DM39_4224</name>
</gene>
<keyword evidence="1" id="KW-0812">Transmembrane</keyword>
<keyword evidence="1" id="KW-1133">Transmembrane helix</keyword>
<evidence type="ECO:0000256" key="1">
    <source>
        <dbReference type="SAM" id="Phobius"/>
    </source>
</evidence>
<reference evidence="3 4" key="1">
    <citation type="submission" date="2014-05" db="EMBL/GenBank/DDBJ databases">
        <authorList>
            <person name="Bishop-Lilly K.A."/>
            <person name="Broomall S.M."/>
            <person name="Chain P.S."/>
            <person name="Chertkov O."/>
            <person name="Coyne S.R."/>
            <person name="Daligault H.E."/>
            <person name="Davenport K.W."/>
            <person name="Erkkila T."/>
            <person name="Frey K.G."/>
            <person name="Gibbons H.S."/>
            <person name="Gu W."/>
            <person name="Jaissle J."/>
            <person name="Johnson S.L."/>
            <person name="Koroleva G.I."/>
            <person name="Ladner J.T."/>
            <person name="Lo C.-C."/>
            <person name="Minogue T.D."/>
            <person name="Munk C."/>
            <person name="Palacios G.F."/>
            <person name="Redden C.L."/>
            <person name="Rosenzweig C.N."/>
            <person name="Scholz M.B."/>
            <person name="Teshima H."/>
            <person name="Xu Y."/>
        </authorList>
    </citation>
    <scope>NUCLEOTIDE SEQUENCE [LARGE SCALE GENOMIC DNA]</scope>
    <source>
        <strain evidence="3 4">DDS 22E-1</strain>
    </source>
</reference>
<dbReference type="EMBL" id="CP007784">
    <property type="protein sequence ID" value="AIO36880.1"/>
    <property type="molecule type" value="Genomic_DNA"/>
</dbReference>
<organism evidence="3 4">
    <name type="scientific">Burkholderia cenocepacia</name>
    <dbReference type="NCBI Taxonomy" id="95486"/>
    <lineage>
        <taxon>Bacteria</taxon>
        <taxon>Pseudomonadati</taxon>
        <taxon>Pseudomonadota</taxon>
        <taxon>Betaproteobacteria</taxon>
        <taxon>Burkholderiales</taxon>
        <taxon>Burkholderiaceae</taxon>
        <taxon>Burkholderia</taxon>
        <taxon>Burkholderia cepacia complex</taxon>
    </lineage>
</organism>
<evidence type="ECO:0000259" key="2">
    <source>
        <dbReference type="Pfam" id="PF00487"/>
    </source>
</evidence>
<evidence type="ECO:0000313" key="4">
    <source>
        <dbReference type="Proteomes" id="UP000029413"/>
    </source>
</evidence>
<feature type="domain" description="Fatty acid desaturase" evidence="2">
    <location>
        <begin position="60"/>
        <end position="286"/>
    </location>
</feature>
<protein>
    <submittedName>
        <fullName evidence="3">Fatty acid desaturase family protein</fullName>
    </submittedName>
</protein>
<dbReference type="InterPro" id="IPR005804">
    <property type="entry name" value="FA_desaturase_dom"/>
</dbReference>
<proteinExistence type="predicted"/>
<evidence type="ECO:0000313" key="3">
    <source>
        <dbReference type="EMBL" id="AIO36880.1"/>
    </source>
</evidence>
<keyword evidence="4" id="KW-1185">Reference proteome</keyword>
<feature type="transmembrane region" description="Helical" evidence="1">
    <location>
        <begin position="183"/>
        <end position="209"/>
    </location>
</feature>
<sequence length="314" mass="35935">MNRSDMLSSIHADRIAVKQAILARHPGWQRPKPQTWRSVRDIAFDWVTVFASVWVMHRVGWATTPIVLVVIGNRQRALGNLLHEASHGNLSPNRRTNDYLARLFLAPPLLNSLRLYRDLHARHHAWLGDAQRDPDLLPSITRDGDRWYDVYVRYLTQFSVFRGSLIGHFANIDLTNYQRLGIVAWWLTTILSLAAINLHFAILLVVLWLGSRATAFHAITTFREMTDHYGLERGSIFGFTREIPDHGLASTLLHPHHNGYHLTHHLFPTIPYHQLPNLHKQLTQLDEFADRAEICTAYLVGAPSSVSRWGANHG</sequence>
<keyword evidence="1" id="KW-0472">Membrane</keyword>